<keyword evidence="3 6" id="KW-0227">DNA damage</keyword>
<evidence type="ECO:0000256" key="4">
    <source>
        <dbReference type="ARBA" id="ARBA00022801"/>
    </source>
</evidence>
<keyword evidence="8" id="KW-1185">Reference proteome</keyword>
<evidence type="ECO:0000256" key="6">
    <source>
        <dbReference type="PIRNR" id="PIRNR018267"/>
    </source>
</evidence>
<evidence type="ECO:0000256" key="3">
    <source>
        <dbReference type="ARBA" id="ARBA00022763"/>
    </source>
</evidence>
<evidence type="ECO:0000313" key="8">
    <source>
        <dbReference type="Proteomes" id="UP001216139"/>
    </source>
</evidence>
<keyword evidence="2 6" id="KW-0255">Endonuclease</keyword>
<dbReference type="CDD" id="cd00221">
    <property type="entry name" value="Vsr"/>
    <property type="match status" value="1"/>
</dbReference>
<dbReference type="NCBIfam" id="TIGR00632">
    <property type="entry name" value="vsr"/>
    <property type="match status" value="1"/>
</dbReference>
<evidence type="ECO:0000256" key="2">
    <source>
        <dbReference type="ARBA" id="ARBA00022759"/>
    </source>
</evidence>
<dbReference type="InterPro" id="IPR004603">
    <property type="entry name" value="DNA_mismatch_endonuc_vsr"/>
</dbReference>
<dbReference type="EMBL" id="CP117167">
    <property type="protein sequence ID" value="WCT13791.1"/>
    <property type="molecule type" value="Genomic_DNA"/>
</dbReference>
<dbReference type="InterPro" id="IPR011335">
    <property type="entry name" value="Restrct_endonuc-II-like"/>
</dbReference>
<dbReference type="SUPFAM" id="SSF52980">
    <property type="entry name" value="Restriction endonuclease-like"/>
    <property type="match status" value="1"/>
</dbReference>
<keyword evidence="1 6" id="KW-0540">Nuclease</keyword>
<sequence length="155" mass="18024">MADVHSKEIRSYNMSRIRSTGTKIELLLGKELWSRGVRYRKNDKTIKGKPDFAFKALKLAIFCDSEFWHGKDLDGLKSRIGTNNEFWVNKISANIERDQKVNIALTGAGWTVLRYWEKDIKKNASLAADDIIENIKRIKQMQTEQKLLRQQQQVP</sequence>
<keyword evidence="5 6" id="KW-0234">DNA repair</keyword>
<name>A0ABY7TCS1_9SPHI</name>
<organism evidence="7 8">
    <name type="scientific">Mucilaginibacter jinjuensis</name>
    <dbReference type="NCBI Taxonomy" id="1176721"/>
    <lineage>
        <taxon>Bacteria</taxon>
        <taxon>Pseudomonadati</taxon>
        <taxon>Bacteroidota</taxon>
        <taxon>Sphingobacteriia</taxon>
        <taxon>Sphingobacteriales</taxon>
        <taxon>Sphingobacteriaceae</taxon>
        <taxon>Mucilaginibacter</taxon>
    </lineage>
</organism>
<protein>
    <recommendedName>
        <fullName evidence="6">Very short patch repair endonuclease</fullName>
        <ecNumber evidence="6">3.1.-.-</ecNumber>
    </recommendedName>
</protein>
<evidence type="ECO:0000313" key="7">
    <source>
        <dbReference type="EMBL" id="WCT13791.1"/>
    </source>
</evidence>
<proteinExistence type="inferred from homology"/>
<dbReference type="Pfam" id="PF03852">
    <property type="entry name" value="Vsr"/>
    <property type="match status" value="1"/>
</dbReference>
<dbReference type="Gene3D" id="3.40.960.10">
    <property type="entry name" value="VSR Endonuclease"/>
    <property type="match status" value="1"/>
</dbReference>
<reference evidence="7 8" key="1">
    <citation type="submission" date="2023-02" db="EMBL/GenBank/DDBJ databases">
        <title>Genome sequence of Mucilaginibacter jinjuensis strain KACC 16571.</title>
        <authorList>
            <person name="Kim S."/>
            <person name="Heo J."/>
            <person name="Kwon S.-W."/>
        </authorList>
    </citation>
    <scope>NUCLEOTIDE SEQUENCE [LARGE SCALE GENOMIC DNA]</scope>
    <source>
        <strain evidence="7 8">KACC 16571</strain>
    </source>
</reference>
<keyword evidence="4 6" id="KW-0378">Hydrolase</keyword>
<dbReference type="EC" id="3.1.-.-" evidence="6"/>
<accession>A0ABY7TCS1</accession>
<evidence type="ECO:0000256" key="1">
    <source>
        <dbReference type="ARBA" id="ARBA00022722"/>
    </source>
</evidence>
<comment type="function">
    <text evidence="6">May nick specific sequences that contain T:G mispairs resulting from m5C-deamination.</text>
</comment>
<dbReference type="Proteomes" id="UP001216139">
    <property type="component" value="Chromosome"/>
</dbReference>
<dbReference type="RefSeq" id="WP_273632098.1">
    <property type="nucleotide sequence ID" value="NZ_CP117167.1"/>
</dbReference>
<dbReference type="GO" id="GO:0004519">
    <property type="term" value="F:endonuclease activity"/>
    <property type="evidence" value="ECO:0007669"/>
    <property type="project" value="UniProtKB-KW"/>
</dbReference>
<evidence type="ECO:0000256" key="5">
    <source>
        <dbReference type="ARBA" id="ARBA00023204"/>
    </source>
</evidence>
<gene>
    <name evidence="7" type="ORF">PQO05_07565</name>
</gene>
<comment type="similarity">
    <text evidence="6">Belongs to the vsr family.</text>
</comment>
<dbReference type="PIRSF" id="PIRSF018267">
    <property type="entry name" value="VSR_endonuc"/>
    <property type="match status" value="1"/>
</dbReference>